<dbReference type="AlphaFoldDB" id="B2IU86"/>
<dbReference type="GO" id="GO:0006749">
    <property type="term" value="P:glutathione metabolic process"/>
    <property type="evidence" value="ECO:0007669"/>
    <property type="project" value="TreeGrafter"/>
</dbReference>
<protein>
    <submittedName>
        <fullName evidence="13">Pyridine nucleotide-disulphide oxidoreductase dimerisation region</fullName>
        <ecNumber evidence="13">1.8.1.7</ecNumber>
    </submittedName>
</protein>
<feature type="binding site" evidence="8">
    <location>
        <position position="303"/>
    </location>
    <ligand>
        <name>FAD</name>
        <dbReference type="ChEBI" id="CHEBI:57692"/>
    </ligand>
</feature>
<reference evidence="13 14" key="2">
    <citation type="journal article" date="2013" name="Plant Physiol.">
        <title>A Nostoc punctiforme Sugar Transporter Necessary to Establish a Cyanobacterium-Plant Symbiosis.</title>
        <authorList>
            <person name="Ekman M."/>
            <person name="Picossi S."/>
            <person name="Campbell E.L."/>
            <person name="Meeks J.C."/>
            <person name="Flores E."/>
        </authorList>
    </citation>
    <scope>NUCLEOTIDE SEQUENCE [LARGE SCALE GENOMIC DNA]</scope>
    <source>
        <strain evidence="14">ATCC 29133 / PCC 73102</strain>
    </source>
</reference>
<evidence type="ECO:0000259" key="11">
    <source>
        <dbReference type="Pfam" id="PF02852"/>
    </source>
</evidence>
<comment type="cofactor">
    <cofactor evidence="8">
        <name>FAD</name>
        <dbReference type="ChEBI" id="CHEBI:57692"/>
    </cofactor>
    <text evidence="8">Binds 1 FAD per subunit.</text>
</comment>
<keyword evidence="8" id="KW-0520">NAD</keyword>
<dbReference type="InterPro" id="IPR046952">
    <property type="entry name" value="GSHR/TRXR-like"/>
</dbReference>
<dbReference type="PRINTS" id="PR00368">
    <property type="entry name" value="FADPNR"/>
</dbReference>
<dbReference type="EMBL" id="CP001037">
    <property type="protein sequence ID" value="ACC79657.1"/>
    <property type="molecule type" value="Genomic_DNA"/>
</dbReference>
<keyword evidence="5" id="KW-1015">Disulfide bond</keyword>
<feature type="binding site" evidence="8">
    <location>
        <position position="196"/>
    </location>
    <ligand>
        <name>NAD(+)</name>
        <dbReference type="ChEBI" id="CHEBI:57540"/>
    </ligand>
</feature>
<keyword evidence="4 10" id="KW-0560">Oxidoreductase</keyword>
<dbReference type="GO" id="GO:0050660">
    <property type="term" value="F:flavin adenine dinucleotide binding"/>
    <property type="evidence" value="ECO:0007669"/>
    <property type="project" value="InterPro"/>
</dbReference>
<dbReference type="Pfam" id="PF07992">
    <property type="entry name" value="Pyr_redox_2"/>
    <property type="match status" value="1"/>
</dbReference>
<gene>
    <name evidence="13" type="ordered locus">Npun_F0920</name>
</gene>
<keyword evidence="8" id="KW-0547">Nucleotide-binding</keyword>
<feature type="binding site" evidence="8">
    <location>
        <begin position="173"/>
        <end position="180"/>
    </location>
    <ligand>
        <name>NAD(+)</name>
        <dbReference type="ChEBI" id="CHEBI:57540"/>
    </ligand>
</feature>
<evidence type="ECO:0000313" key="14">
    <source>
        <dbReference type="Proteomes" id="UP000001191"/>
    </source>
</evidence>
<sequence>MAFDYNLFVIGAGPGGLAAAKKAASYGVRVAIAEQESIGGTCVNRGCIPKKLIVYAADFALQKQIAPSYGWSECQTYFDWTLFIKSVHQHLDTLNQSYFQQLHKAGIELISDRATFIDAHTVDINGLKVTADKILIAVGGQPLKPKIPGIEYAITSREMFQLPYLPKRLAIIGGGYIGVEFSSMMHAFGCQVTVIEKDEMILSGFDDEIRSAVEQGLRKRGIKLLTSSTVQEIKYSDESLLLTITGKKREIITADTILVATGYAPNTKNLGLENAHVELGEHGAIKVDEYSRTTQENIFAVGDCTSRVQLSPVAKAEGIAFANTVFGNKVQKLDYDYVPSAVFCRPEAAGVGMTEAKAREKFGESVQCYYTQFQPLLYQLTDQNEPTTMKLVLNGDSGQVLGAHLVGEHAADIIQSLGVAIRKGITKEDLDEIIGIHPTVGEEFFSLDRVQE</sequence>
<evidence type="ECO:0000256" key="6">
    <source>
        <dbReference type="ARBA" id="ARBA00023284"/>
    </source>
</evidence>
<evidence type="ECO:0000256" key="2">
    <source>
        <dbReference type="ARBA" id="ARBA00022630"/>
    </source>
</evidence>
<comment type="similarity">
    <text evidence="1 10">Belongs to the class-I pyridine nucleotide-disulfide oxidoreductase family.</text>
</comment>
<dbReference type="SUPFAM" id="SSF51905">
    <property type="entry name" value="FAD/NAD(P)-binding domain"/>
    <property type="match status" value="1"/>
</dbReference>
<keyword evidence="3 8" id="KW-0274">FAD</keyword>
<dbReference type="PROSITE" id="PS00076">
    <property type="entry name" value="PYRIDINE_REDOX_1"/>
    <property type="match status" value="1"/>
</dbReference>
<dbReference type="eggNOG" id="COG1249">
    <property type="taxonomic scope" value="Bacteria"/>
</dbReference>
<dbReference type="HOGENOM" id="CLU_016755_2_1_3"/>
<dbReference type="GO" id="GO:0005829">
    <property type="term" value="C:cytosol"/>
    <property type="evidence" value="ECO:0007669"/>
    <property type="project" value="TreeGrafter"/>
</dbReference>
<evidence type="ECO:0000256" key="1">
    <source>
        <dbReference type="ARBA" id="ARBA00007532"/>
    </source>
</evidence>
<evidence type="ECO:0000256" key="9">
    <source>
        <dbReference type="PIRSR" id="PIRSR000350-4"/>
    </source>
</evidence>
<dbReference type="PhylomeDB" id="B2IU86"/>
<keyword evidence="14" id="KW-1185">Reference proteome</keyword>
<evidence type="ECO:0000256" key="5">
    <source>
        <dbReference type="ARBA" id="ARBA00023157"/>
    </source>
</evidence>
<dbReference type="Proteomes" id="UP000001191">
    <property type="component" value="Chromosome"/>
</dbReference>
<proteinExistence type="inferred from homology"/>
<dbReference type="InterPro" id="IPR036188">
    <property type="entry name" value="FAD/NAD-bd_sf"/>
</dbReference>
<name>B2IU86_NOSP7</name>
<dbReference type="GO" id="GO:0045454">
    <property type="term" value="P:cell redox homeostasis"/>
    <property type="evidence" value="ECO:0007669"/>
    <property type="project" value="InterPro"/>
</dbReference>
<dbReference type="InterPro" id="IPR016156">
    <property type="entry name" value="FAD/NAD-linked_Rdtase_dimer_sf"/>
</dbReference>
<dbReference type="STRING" id="63737.Npun_F0920"/>
<dbReference type="InterPro" id="IPR012999">
    <property type="entry name" value="Pyr_OxRdtase_I_AS"/>
</dbReference>
<dbReference type="InterPro" id="IPR023753">
    <property type="entry name" value="FAD/NAD-binding_dom"/>
</dbReference>
<evidence type="ECO:0000256" key="10">
    <source>
        <dbReference type="RuleBase" id="RU003691"/>
    </source>
</evidence>
<dbReference type="EnsemblBacteria" id="ACC79657">
    <property type="protein sequence ID" value="ACC79657"/>
    <property type="gene ID" value="Npun_F0920"/>
</dbReference>
<dbReference type="KEGG" id="npu:Npun_F0920"/>
<feature type="domain" description="Pyridine nucleotide-disulphide oxidoreductase dimerisation" evidence="11">
    <location>
        <begin position="338"/>
        <end position="444"/>
    </location>
</feature>
<dbReference type="GO" id="GO:0004362">
    <property type="term" value="F:glutathione-disulfide reductase (NADPH) activity"/>
    <property type="evidence" value="ECO:0007669"/>
    <property type="project" value="UniProtKB-EC"/>
</dbReference>
<dbReference type="Gene3D" id="3.30.390.30">
    <property type="match status" value="1"/>
</dbReference>
<dbReference type="NCBIfam" id="NF004776">
    <property type="entry name" value="PRK06116.1"/>
    <property type="match status" value="1"/>
</dbReference>
<evidence type="ECO:0000259" key="12">
    <source>
        <dbReference type="Pfam" id="PF07992"/>
    </source>
</evidence>
<accession>B2IU86</accession>
<feature type="domain" description="FAD/NAD(P)-binding" evidence="12">
    <location>
        <begin position="6"/>
        <end position="318"/>
    </location>
</feature>
<keyword evidence="2 10" id="KW-0285">Flavoprotein</keyword>
<dbReference type="RefSeq" id="WP_012407679.1">
    <property type="nucleotide sequence ID" value="NC_010628.1"/>
</dbReference>
<organism evidence="13 14">
    <name type="scientific">Nostoc punctiforme (strain ATCC 29133 / PCC 73102)</name>
    <dbReference type="NCBI Taxonomy" id="63737"/>
    <lineage>
        <taxon>Bacteria</taxon>
        <taxon>Bacillati</taxon>
        <taxon>Cyanobacteriota</taxon>
        <taxon>Cyanophyceae</taxon>
        <taxon>Nostocales</taxon>
        <taxon>Nostocaceae</taxon>
        <taxon>Nostoc</taxon>
    </lineage>
</organism>
<evidence type="ECO:0000313" key="13">
    <source>
        <dbReference type="EMBL" id="ACC79657.1"/>
    </source>
</evidence>
<keyword evidence="6 10" id="KW-0676">Redox-active center</keyword>
<dbReference type="Gene3D" id="3.50.50.60">
    <property type="entry name" value="FAD/NAD(P)-binding domain"/>
    <property type="match status" value="2"/>
</dbReference>
<dbReference type="OrthoDB" id="9800167at2"/>
<feature type="binding site" evidence="8">
    <location>
        <position position="262"/>
    </location>
    <ligand>
        <name>NAD(+)</name>
        <dbReference type="ChEBI" id="CHEBI:57540"/>
    </ligand>
</feature>
<reference evidence="14" key="1">
    <citation type="submission" date="2008-04" db="EMBL/GenBank/DDBJ databases">
        <title>Complete sequence of chromosome of Nostoc punctiforme ATCC 29133.</title>
        <authorList>
            <consortium name="US DOE Joint Genome Institute"/>
            <person name="Copeland A."/>
            <person name="Lucas S."/>
            <person name="Lapidus A."/>
            <person name="Glavina del Rio T."/>
            <person name="Dalin E."/>
            <person name="Tice H."/>
            <person name="Pitluck S."/>
            <person name="Chain P."/>
            <person name="Malfatti S."/>
            <person name="Shin M."/>
            <person name="Vergez L."/>
            <person name="Schmutz J."/>
            <person name="Larimer F."/>
            <person name="Land M."/>
            <person name="Hauser L."/>
            <person name="Kyrpides N."/>
            <person name="Kim E."/>
            <person name="Meeks J.C."/>
            <person name="Elhai J."/>
            <person name="Campbell E.L."/>
            <person name="Thiel T."/>
            <person name="Longmire J."/>
            <person name="Potts M."/>
            <person name="Atlas R."/>
        </authorList>
    </citation>
    <scope>NUCLEOTIDE SEQUENCE [LARGE SCALE GENOMIC DNA]</scope>
    <source>
        <strain evidence="14">ATCC 29133 / PCC 73102</strain>
    </source>
</reference>
<dbReference type="InterPro" id="IPR001100">
    <property type="entry name" value="Pyr_nuc-diS_OxRdtase"/>
</dbReference>
<dbReference type="PANTHER" id="PTHR42737:SF2">
    <property type="entry name" value="GLUTATHIONE REDUCTASE"/>
    <property type="match status" value="1"/>
</dbReference>
<dbReference type="PANTHER" id="PTHR42737">
    <property type="entry name" value="GLUTATHIONE REDUCTASE"/>
    <property type="match status" value="1"/>
</dbReference>
<evidence type="ECO:0000256" key="3">
    <source>
        <dbReference type="ARBA" id="ARBA00022827"/>
    </source>
</evidence>
<feature type="active site" description="Proton acceptor" evidence="7">
    <location>
        <position position="437"/>
    </location>
</feature>
<evidence type="ECO:0000256" key="4">
    <source>
        <dbReference type="ARBA" id="ARBA00023002"/>
    </source>
</evidence>
<dbReference type="PIRSF" id="PIRSF000350">
    <property type="entry name" value="Mercury_reductase_MerA"/>
    <property type="match status" value="1"/>
</dbReference>
<evidence type="ECO:0000256" key="7">
    <source>
        <dbReference type="PIRSR" id="PIRSR000350-2"/>
    </source>
</evidence>
<dbReference type="Pfam" id="PF02852">
    <property type="entry name" value="Pyr_redox_dim"/>
    <property type="match status" value="1"/>
</dbReference>
<dbReference type="PRINTS" id="PR00411">
    <property type="entry name" value="PNDRDTASEI"/>
</dbReference>
<evidence type="ECO:0000256" key="8">
    <source>
        <dbReference type="PIRSR" id="PIRSR000350-3"/>
    </source>
</evidence>
<feature type="binding site" evidence="8">
    <location>
        <position position="51"/>
    </location>
    <ligand>
        <name>FAD</name>
        <dbReference type="ChEBI" id="CHEBI:57692"/>
    </ligand>
</feature>
<dbReference type="GO" id="GO:0034599">
    <property type="term" value="P:cellular response to oxidative stress"/>
    <property type="evidence" value="ECO:0007669"/>
    <property type="project" value="TreeGrafter"/>
</dbReference>
<dbReference type="EC" id="1.8.1.7" evidence="13"/>
<feature type="disulfide bond" description="Redox-active" evidence="9">
    <location>
        <begin position="42"/>
        <end position="47"/>
    </location>
</feature>
<dbReference type="InterPro" id="IPR004099">
    <property type="entry name" value="Pyr_nucl-diS_OxRdtase_dimer"/>
</dbReference>
<dbReference type="SUPFAM" id="SSF55424">
    <property type="entry name" value="FAD/NAD-linked reductases, dimerisation (C-terminal) domain"/>
    <property type="match status" value="1"/>
</dbReference>